<dbReference type="Gene3D" id="3.40.1280.10">
    <property type="match status" value="1"/>
</dbReference>
<dbReference type="EMBL" id="CAKKNE010000005">
    <property type="protein sequence ID" value="CAH0376906.1"/>
    <property type="molecule type" value="Genomic_DNA"/>
</dbReference>
<dbReference type="PANTHER" id="PTHR43453:SF1">
    <property type="entry name" value="TRNA_RRNA METHYLTRANSFERASE SPOU TYPE DOMAIN-CONTAINING PROTEIN"/>
    <property type="match status" value="1"/>
</dbReference>
<dbReference type="Proteomes" id="UP000789595">
    <property type="component" value="Unassembled WGS sequence"/>
</dbReference>
<sequence length="252" mass="27215">MARRALAAAAIFTRQASALAYDARFRSKVDGLVARRRGDLLVVLEDCTDPANAASIARVCDGFGVPELLFVTSRAPAPKFDPRGEGLRRLSASATQWVKLTSYSSVDACYDRLRRDGFASAACVMDEDAVLLPATDDDLARRDLLGGGPLALWFGTESRGLSPAAVSGADRKVLIPMVGQVESFNLAAAAAIIVAETCRLAGPSQIPPQKNLAEDLLEQHSSWHEPQRRLRRRTAAAARGEIFRQRRRADAG</sequence>
<dbReference type="InterPro" id="IPR029028">
    <property type="entry name" value="Alpha/beta_knot_MTases"/>
</dbReference>
<reference evidence="8" key="1">
    <citation type="submission" date="2021-11" db="EMBL/GenBank/DDBJ databases">
        <authorList>
            <consortium name="Genoscope - CEA"/>
            <person name="William W."/>
        </authorList>
    </citation>
    <scope>NUCLEOTIDE SEQUENCE</scope>
</reference>
<proteinExistence type="predicted"/>
<evidence type="ECO:0000256" key="3">
    <source>
        <dbReference type="ARBA" id="ARBA00022679"/>
    </source>
</evidence>
<dbReference type="InterPro" id="IPR001537">
    <property type="entry name" value="SpoU_MeTrfase"/>
</dbReference>
<evidence type="ECO:0000313" key="9">
    <source>
        <dbReference type="Proteomes" id="UP000789595"/>
    </source>
</evidence>
<dbReference type="OrthoDB" id="241340at2759"/>
<organism evidence="8 9">
    <name type="scientific">Pelagomonas calceolata</name>
    <dbReference type="NCBI Taxonomy" id="35677"/>
    <lineage>
        <taxon>Eukaryota</taxon>
        <taxon>Sar</taxon>
        <taxon>Stramenopiles</taxon>
        <taxon>Ochrophyta</taxon>
        <taxon>Pelagophyceae</taxon>
        <taxon>Pelagomonadales</taxon>
        <taxon>Pelagomonadaceae</taxon>
        <taxon>Pelagomonas</taxon>
    </lineage>
</organism>
<evidence type="ECO:0000256" key="6">
    <source>
        <dbReference type="ARBA" id="ARBA00022884"/>
    </source>
</evidence>
<gene>
    <name evidence="8" type="ORF">PECAL_5P15030</name>
</gene>
<feature type="domain" description="tRNA/rRNA methyltransferase SpoU type" evidence="7">
    <location>
        <begin position="40"/>
        <end position="194"/>
    </location>
</feature>
<evidence type="ECO:0000256" key="4">
    <source>
        <dbReference type="ARBA" id="ARBA00022691"/>
    </source>
</evidence>
<keyword evidence="6" id="KW-0694">RNA-binding</keyword>
<evidence type="ECO:0000259" key="7">
    <source>
        <dbReference type="Pfam" id="PF00588"/>
    </source>
</evidence>
<evidence type="ECO:0000256" key="5">
    <source>
        <dbReference type="ARBA" id="ARBA00022694"/>
    </source>
</evidence>
<dbReference type="PANTHER" id="PTHR43453">
    <property type="entry name" value="RRNA METHYLASE-LIKE"/>
    <property type="match status" value="1"/>
</dbReference>
<evidence type="ECO:0000256" key="1">
    <source>
        <dbReference type="ARBA" id="ARBA00022555"/>
    </source>
</evidence>
<protein>
    <recommendedName>
        <fullName evidence="7">tRNA/rRNA methyltransferase SpoU type domain-containing protein</fullName>
    </recommendedName>
</protein>
<evidence type="ECO:0000313" key="8">
    <source>
        <dbReference type="EMBL" id="CAH0376906.1"/>
    </source>
</evidence>
<keyword evidence="4" id="KW-0949">S-adenosyl-L-methionine</keyword>
<dbReference type="GO" id="GO:0008173">
    <property type="term" value="F:RNA methyltransferase activity"/>
    <property type="evidence" value="ECO:0007669"/>
    <property type="project" value="InterPro"/>
</dbReference>
<dbReference type="InterPro" id="IPR033671">
    <property type="entry name" value="TrmH"/>
</dbReference>
<dbReference type="Pfam" id="PF00588">
    <property type="entry name" value="SpoU_methylase"/>
    <property type="match status" value="1"/>
</dbReference>
<dbReference type="GO" id="GO:0002938">
    <property type="term" value="P:tRNA guanine ribose methylation"/>
    <property type="evidence" value="ECO:0007669"/>
    <property type="project" value="TreeGrafter"/>
</dbReference>
<keyword evidence="1" id="KW-0820">tRNA-binding</keyword>
<keyword evidence="9" id="KW-1185">Reference proteome</keyword>
<name>A0A8J2WQV6_9STRA</name>
<accession>A0A8J2WQV6</accession>
<dbReference type="GO" id="GO:0000049">
    <property type="term" value="F:tRNA binding"/>
    <property type="evidence" value="ECO:0007669"/>
    <property type="project" value="UniProtKB-KW"/>
</dbReference>
<dbReference type="AlphaFoldDB" id="A0A8J2WQV6"/>
<dbReference type="SUPFAM" id="SSF75217">
    <property type="entry name" value="alpha/beta knot"/>
    <property type="match status" value="1"/>
</dbReference>
<keyword evidence="2" id="KW-0489">Methyltransferase</keyword>
<keyword evidence="5" id="KW-0819">tRNA processing</keyword>
<evidence type="ECO:0000256" key="2">
    <source>
        <dbReference type="ARBA" id="ARBA00022603"/>
    </source>
</evidence>
<comment type="caution">
    <text evidence="8">The sequence shown here is derived from an EMBL/GenBank/DDBJ whole genome shotgun (WGS) entry which is preliminary data.</text>
</comment>
<keyword evidence="3" id="KW-0808">Transferase</keyword>
<dbReference type="InterPro" id="IPR029026">
    <property type="entry name" value="tRNA_m1G_MTases_N"/>
</dbReference>